<keyword evidence="1" id="KW-0472">Membrane</keyword>
<dbReference type="AlphaFoldDB" id="A0A8J6D4Y6"/>
<accession>A0A8J6D4Y6</accession>
<dbReference type="OrthoDB" id="1692427at2759"/>
<sequence length="333" mass="38581">MHNDVPNVSNIENLSLNVEQAIHSLDIYDPRNWDNLDNKTRKILVEKGPILREISLDFPFDNNNLHFSYAYFSRKLSNGEISNRKWLVYSKHVDKVFCFCCKHINERFKQHENSAEHMTNMNIGNEMRAFRGSNEKLYQDSNGNFLGLIELIAEFDVIMQDHTIKEAKYFSIIIDCTHDNSFLKLDDTSGLGLCNELQYGYDNSSNMKGIHQGVQKFQTPQIRLALSKLYESCDDAKSKSEEESLVNALGVEFLLGMVIWYEILFAINTVRKKLQSKSMCIDTTIKKLEDVLSYFEKYRDEGFTSSINIAKSITLDMDVELTLPTKRHVIRKK</sequence>
<gene>
    <name evidence="2" type="ORF">CXB51_014586</name>
</gene>
<comment type="caution">
    <text evidence="2">The sequence shown here is derived from an EMBL/GenBank/DDBJ whole genome shotgun (WGS) entry which is preliminary data.</text>
</comment>
<evidence type="ECO:0008006" key="4">
    <source>
        <dbReference type="Google" id="ProtNLM"/>
    </source>
</evidence>
<organism evidence="2 3">
    <name type="scientific">Gossypium anomalum</name>
    <dbReference type="NCBI Taxonomy" id="47600"/>
    <lineage>
        <taxon>Eukaryota</taxon>
        <taxon>Viridiplantae</taxon>
        <taxon>Streptophyta</taxon>
        <taxon>Embryophyta</taxon>
        <taxon>Tracheophyta</taxon>
        <taxon>Spermatophyta</taxon>
        <taxon>Magnoliopsida</taxon>
        <taxon>eudicotyledons</taxon>
        <taxon>Gunneridae</taxon>
        <taxon>Pentapetalae</taxon>
        <taxon>rosids</taxon>
        <taxon>malvids</taxon>
        <taxon>Malvales</taxon>
        <taxon>Malvaceae</taxon>
        <taxon>Malvoideae</taxon>
        <taxon>Gossypium</taxon>
    </lineage>
</organism>
<dbReference type="PANTHER" id="PTHR45749">
    <property type="match status" value="1"/>
</dbReference>
<dbReference type="PANTHER" id="PTHR45749:SF35">
    <property type="entry name" value="AC-LIKE TRANSPOSASE-RELATED"/>
    <property type="match status" value="1"/>
</dbReference>
<evidence type="ECO:0000313" key="3">
    <source>
        <dbReference type="Proteomes" id="UP000701853"/>
    </source>
</evidence>
<protein>
    <recommendedName>
        <fullName evidence="4">DUF4371 domain-containing protein</fullName>
    </recommendedName>
</protein>
<keyword evidence="1" id="KW-0812">Transmembrane</keyword>
<name>A0A8J6D4Y6_9ROSI</name>
<dbReference type="Proteomes" id="UP000701853">
    <property type="component" value="Chromosome 6"/>
</dbReference>
<reference evidence="2 3" key="1">
    <citation type="journal article" date="2021" name="bioRxiv">
        <title>The Gossypium anomalum genome as a resource for cotton improvement and evolutionary analysis of hybrid incompatibility.</title>
        <authorList>
            <person name="Grover C.E."/>
            <person name="Yuan D."/>
            <person name="Arick M.A."/>
            <person name="Miller E.R."/>
            <person name="Hu G."/>
            <person name="Peterson D.G."/>
            <person name="Wendel J.F."/>
            <person name="Udall J.A."/>
        </authorList>
    </citation>
    <scope>NUCLEOTIDE SEQUENCE [LARGE SCALE GENOMIC DNA]</scope>
    <source>
        <strain evidence="2">JFW-Udall</strain>
        <tissue evidence="2">Leaf</tissue>
    </source>
</reference>
<keyword evidence="1" id="KW-1133">Transmembrane helix</keyword>
<dbReference type="EMBL" id="JAHUZN010000006">
    <property type="protein sequence ID" value="KAG8491378.1"/>
    <property type="molecule type" value="Genomic_DNA"/>
</dbReference>
<feature type="transmembrane region" description="Helical" evidence="1">
    <location>
        <begin position="245"/>
        <end position="267"/>
    </location>
</feature>
<proteinExistence type="predicted"/>
<evidence type="ECO:0000313" key="2">
    <source>
        <dbReference type="EMBL" id="KAG8491378.1"/>
    </source>
</evidence>
<evidence type="ECO:0000256" key="1">
    <source>
        <dbReference type="SAM" id="Phobius"/>
    </source>
</evidence>
<keyword evidence="3" id="KW-1185">Reference proteome</keyword>